<dbReference type="InterPro" id="IPR015421">
    <property type="entry name" value="PyrdxlP-dep_Trfase_major"/>
</dbReference>
<comment type="pathway">
    <text evidence="5 7">Cofactor biosynthesis; NAD(+) biosynthesis; quinolinate from L-kynurenine: step 2/3.</text>
</comment>
<comment type="similarity">
    <text evidence="5 7">Belongs to the kynureninase family.</text>
</comment>
<dbReference type="SUPFAM" id="SSF53383">
    <property type="entry name" value="PLP-dependent transferases"/>
    <property type="match status" value="1"/>
</dbReference>
<evidence type="ECO:0000256" key="5">
    <source>
        <dbReference type="HAMAP-Rule" id="MF_01970"/>
    </source>
</evidence>
<gene>
    <name evidence="5 8" type="primary">kynU</name>
    <name evidence="8" type="ORF">ACFSVL_08510</name>
</gene>
<protein>
    <recommendedName>
        <fullName evidence="5 6">Kynureninase</fullName>
        <ecNumber evidence="5 6">3.7.1.3</ecNumber>
    </recommendedName>
    <alternativeName>
        <fullName evidence="5">L-kynurenine hydrolase</fullName>
    </alternativeName>
</protein>
<feature type="modified residue" description="N6-(pyridoxal phosphate)lysine" evidence="5">
    <location>
        <position position="228"/>
    </location>
</feature>
<feature type="binding site" evidence="5">
    <location>
        <begin position="130"/>
        <end position="133"/>
    </location>
    <ligand>
        <name>pyridoxal 5'-phosphate</name>
        <dbReference type="ChEBI" id="CHEBI:597326"/>
    </ligand>
</feature>
<dbReference type="Pfam" id="PF22580">
    <property type="entry name" value="KYNU_C"/>
    <property type="match status" value="1"/>
</dbReference>
<dbReference type="PIRSF" id="PIRSF038800">
    <property type="entry name" value="KYNU"/>
    <property type="match status" value="1"/>
</dbReference>
<evidence type="ECO:0000256" key="3">
    <source>
        <dbReference type="ARBA" id="ARBA00022898"/>
    </source>
</evidence>
<dbReference type="NCBIfam" id="TIGR01814">
    <property type="entry name" value="kynureninase"/>
    <property type="match status" value="1"/>
</dbReference>
<keyword evidence="4" id="KW-0045">Antibiotic biosynthesis</keyword>
<sequence length="400" mass="42411">MTESRSRPTRADAVRLDQSDPLAGERKHFALPSGVIYLDGNSLGALPRSVPDAVGETLRQWGEDLISGWWDDGWWAAPERVGDRIGGLLGAAPGQTVVGDSTSVQLFNALTAAARLRDGRRTVLVDREGFPTDRYLAASVGRLLGLTVREVPMAGLAEEIRATGDDLAVVAASAVDYRSGELHDLAAFTEAAHDAGAVVLWDVCHAAGALPLAFDALGVDFAVGCGYKFLSGGPGAPAFLYVNARHHERFDQPLTGWHGHAEPFAATAGYRPAAGIAQARIGTPPILSLLALEAALDVFDHVDLAAVRAKSLSLTDFFIACADARLSGLGFEVVTPREHRRRGSQVTLRHPDAEAIMTALAGRGVLGDVRPPNLLRFGFNGLYVSHVDAFDAVAAIEEVS</sequence>
<feature type="binding site" evidence="5">
    <location>
        <position position="205"/>
    </location>
    <ligand>
        <name>pyridoxal 5'-phosphate</name>
        <dbReference type="ChEBI" id="CHEBI:597326"/>
    </ligand>
</feature>
<accession>A0ABW5H2I5</accession>
<comment type="function">
    <text evidence="5 7">Catalyzes the cleavage of L-kynurenine (L-Kyn) and L-3-hydroxykynurenine (L-3OHKyn) into anthranilic acid (AA) and 3-hydroxyanthranilic acid (3-OHAA), respectively.</text>
</comment>
<evidence type="ECO:0000256" key="1">
    <source>
        <dbReference type="ARBA" id="ARBA00022642"/>
    </source>
</evidence>
<comment type="pathway">
    <text evidence="5 7">Amino-acid degradation; L-kynurenine degradation; L-alanine and anthranilate from L-kynurenine: step 1/1.</text>
</comment>
<dbReference type="InterPro" id="IPR010111">
    <property type="entry name" value="Kynureninase"/>
</dbReference>
<dbReference type="PANTHER" id="PTHR14084">
    <property type="entry name" value="KYNURENINASE"/>
    <property type="match status" value="1"/>
</dbReference>
<name>A0ABW5H2I5_9PSEU</name>
<evidence type="ECO:0000313" key="8">
    <source>
        <dbReference type="EMBL" id="MFD2467430.1"/>
    </source>
</evidence>
<feature type="binding site" evidence="5">
    <location>
        <position position="103"/>
    </location>
    <ligand>
        <name>pyridoxal 5'-phosphate</name>
        <dbReference type="ChEBI" id="CHEBI:597326"/>
    </ligand>
</feature>
<evidence type="ECO:0000313" key="9">
    <source>
        <dbReference type="Proteomes" id="UP001597483"/>
    </source>
</evidence>
<feature type="binding site" evidence="5">
    <location>
        <position position="257"/>
    </location>
    <ligand>
        <name>pyridoxal 5'-phosphate</name>
        <dbReference type="ChEBI" id="CHEBI:597326"/>
    </ligand>
</feature>
<dbReference type="Gene3D" id="3.40.640.10">
    <property type="entry name" value="Type I PLP-dependent aspartate aminotransferase-like (Major domain)"/>
    <property type="match status" value="1"/>
</dbReference>
<evidence type="ECO:0000256" key="4">
    <source>
        <dbReference type="ARBA" id="ARBA00023194"/>
    </source>
</evidence>
<comment type="caution">
    <text evidence="5">Lacks conserved residue(s) required for the propagation of feature annotation.</text>
</comment>
<dbReference type="InterPro" id="IPR015424">
    <property type="entry name" value="PyrdxlP-dep_Trfase"/>
</dbReference>
<evidence type="ECO:0000256" key="7">
    <source>
        <dbReference type="PIRNR" id="PIRNR038800"/>
    </source>
</evidence>
<comment type="cofactor">
    <cofactor evidence="5 7">
        <name>pyridoxal 5'-phosphate</name>
        <dbReference type="ChEBI" id="CHEBI:597326"/>
    </cofactor>
</comment>
<reference evidence="9" key="1">
    <citation type="journal article" date="2019" name="Int. J. Syst. Evol. Microbiol.">
        <title>The Global Catalogue of Microorganisms (GCM) 10K type strain sequencing project: providing services to taxonomists for standard genome sequencing and annotation.</title>
        <authorList>
            <consortium name="The Broad Institute Genomics Platform"/>
            <consortium name="The Broad Institute Genome Sequencing Center for Infectious Disease"/>
            <person name="Wu L."/>
            <person name="Ma J."/>
        </authorList>
    </citation>
    <scope>NUCLEOTIDE SEQUENCE [LARGE SCALE GENOMIC DNA]</scope>
    <source>
        <strain evidence="9">CGMCC 4.7641</strain>
    </source>
</reference>
<keyword evidence="9" id="KW-1185">Reference proteome</keyword>
<dbReference type="EC" id="3.7.1.3" evidence="5 6"/>
<dbReference type="InterPro" id="IPR015422">
    <property type="entry name" value="PyrdxlP-dep_Trfase_small"/>
</dbReference>
<dbReference type="Gene3D" id="3.90.1150.10">
    <property type="entry name" value="Aspartate Aminotransferase, domain 1"/>
    <property type="match status" value="1"/>
</dbReference>
<feature type="binding site" evidence="5">
    <location>
        <position position="202"/>
    </location>
    <ligand>
        <name>pyridoxal 5'-phosphate</name>
        <dbReference type="ChEBI" id="CHEBI:597326"/>
    </ligand>
</feature>
<feature type="binding site" evidence="5">
    <location>
        <position position="102"/>
    </location>
    <ligand>
        <name>pyridoxal 5'-phosphate</name>
        <dbReference type="ChEBI" id="CHEBI:597326"/>
    </ligand>
</feature>
<dbReference type="EMBL" id="JBHUKS010000005">
    <property type="protein sequence ID" value="MFD2467430.1"/>
    <property type="molecule type" value="Genomic_DNA"/>
</dbReference>
<keyword evidence="3 5" id="KW-0663">Pyridoxal phosphate</keyword>
<organism evidence="8 9">
    <name type="scientific">Amycolatopsis silviterrae</name>
    <dbReference type="NCBI Taxonomy" id="1656914"/>
    <lineage>
        <taxon>Bacteria</taxon>
        <taxon>Bacillati</taxon>
        <taxon>Actinomycetota</taxon>
        <taxon>Actinomycetes</taxon>
        <taxon>Pseudonocardiales</taxon>
        <taxon>Pseudonocardiaceae</taxon>
        <taxon>Amycolatopsis</taxon>
    </lineage>
</organism>
<keyword evidence="2 5" id="KW-0378">Hydrolase</keyword>
<dbReference type="HAMAP" id="MF_01970">
    <property type="entry name" value="Kynureninase"/>
    <property type="match status" value="1"/>
</dbReference>
<dbReference type="PANTHER" id="PTHR14084:SF0">
    <property type="entry name" value="KYNURENINASE"/>
    <property type="match status" value="1"/>
</dbReference>
<proteinExistence type="inferred from homology"/>
<comment type="caution">
    <text evidence="8">The sequence shown here is derived from an EMBL/GenBank/DDBJ whole genome shotgun (WGS) entry which is preliminary data.</text>
</comment>
<evidence type="ECO:0000256" key="2">
    <source>
        <dbReference type="ARBA" id="ARBA00022801"/>
    </source>
</evidence>
<comment type="catalytic activity">
    <reaction evidence="5 7">
        <text>L-kynurenine + H2O = anthranilate + L-alanine + H(+)</text>
        <dbReference type="Rhea" id="RHEA:16813"/>
        <dbReference type="ChEBI" id="CHEBI:15377"/>
        <dbReference type="ChEBI" id="CHEBI:15378"/>
        <dbReference type="ChEBI" id="CHEBI:16567"/>
        <dbReference type="ChEBI" id="CHEBI:57959"/>
        <dbReference type="ChEBI" id="CHEBI:57972"/>
        <dbReference type="EC" id="3.7.1.3"/>
    </reaction>
</comment>
<dbReference type="Proteomes" id="UP001597483">
    <property type="component" value="Unassembled WGS sequence"/>
</dbReference>
<evidence type="ECO:0000256" key="6">
    <source>
        <dbReference type="NCBIfam" id="TIGR01814"/>
    </source>
</evidence>
<feature type="binding site" evidence="5">
    <location>
        <position position="227"/>
    </location>
    <ligand>
        <name>pyridoxal 5'-phosphate</name>
        <dbReference type="ChEBI" id="CHEBI:597326"/>
    </ligand>
</feature>
<comment type="catalytic activity">
    <reaction evidence="7">
        <text>3-hydroxy-L-kynurenine + H2O = 3-hydroxyanthranilate + L-alanine + H(+)</text>
        <dbReference type="Rhea" id="RHEA:25143"/>
        <dbReference type="ChEBI" id="CHEBI:15377"/>
        <dbReference type="ChEBI" id="CHEBI:15378"/>
        <dbReference type="ChEBI" id="CHEBI:36559"/>
        <dbReference type="ChEBI" id="CHEBI:57972"/>
        <dbReference type="ChEBI" id="CHEBI:58125"/>
        <dbReference type="EC" id="3.7.1.3"/>
    </reaction>
</comment>
<dbReference type="GO" id="GO:0030429">
    <property type="term" value="F:kynureninase activity"/>
    <property type="evidence" value="ECO:0007669"/>
    <property type="project" value="UniProtKB-EC"/>
</dbReference>
<comment type="subunit">
    <text evidence="5 7">Homodimer.</text>
</comment>
<dbReference type="RefSeq" id="WP_378302149.1">
    <property type="nucleotide sequence ID" value="NZ_JBHUKS010000005.1"/>
</dbReference>
<feature type="binding site" evidence="5">
    <location>
        <position position="283"/>
    </location>
    <ligand>
        <name>pyridoxal 5'-phosphate</name>
        <dbReference type="ChEBI" id="CHEBI:597326"/>
    </ligand>
</feature>
<keyword evidence="1 5" id="KW-0662">Pyridine nucleotide biosynthesis</keyword>